<dbReference type="PROSITE" id="PS50293">
    <property type="entry name" value="TPR_REGION"/>
    <property type="match status" value="1"/>
</dbReference>
<name>A0A383EBX2_9ZZZZ</name>
<sequence>MDAELHFDRGAALAARGRYTEAIDAYLKAVDLAPGYTKVQYNLGN</sequence>
<dbReference type="SUPFAM" id="SSF48452">
    <property type="entry name" value="TPR-like"/>
    <property type="match status" value="1"/>
</dbReference>
<evidence type="ECO:0000256" key="2">
    <source>
        <dbReference type="ARBA" id="ARBA00022803"/>
    </source>
</evidence>
<keyword evidence="1" id="KW-0677">Repeat</keyword>
<reference evidence="3" key="1">
    <citation type="submission" date="2018-05" db="EMBL/GenBank/DDBJ databases">
        <authorList>
            <person name="Lanie J.A."/>
            <person name="Ng W.-L."/>
            <person name="Kazmierczak K.M."/>
            <person name="Andrzejewski T.M."/>
            <person name="Davidsen T.M."/>
            <person name="Wayne K.J."/>
            <person name="Tettelin H."/>
            <person name="Glass J.I."/>
            <person name="Rusch D."/>
            <person name="Podicherti R."/>
            <person name="Tsui H.-C.T."/>
            <person name="Winkler M.E."/>
        </authorList>
    </citation>
    <scope>NUCLEOTIDE SEQUENCE</scope>
</reference>
<dbReference type="InterPro" id="IPR011990">
    <property type="entry name" value="TPR-like_helical_dom_sf"/>
</dbReference>
<dbReference type="Pfam" id="PF07719">
    <property type="entry name" value="TPR_2"/>
    <property type="match status" value="1"/>
</dbReference>
<feature type="non-terminal residue" evidence="3">
    <location>
        <position position="45"/>
    </location>
</feature>
<dbReference type="AlphaFoldDB" id="A0A383EBX2"/>
<accession>A0A383EBX2</accession>
<protein>
    <submittedName>
        <fullName evidence="3">Uncharacterized protein</fullName>
    </submittedName>
</protein>
<dbReference type="EMBL" id="UINC01224476">
    <property type="protein sequence ID" value="SVE54114.1"/>
    <property type="molecule type" value="Genomic_DNA"/>
</dbReference>
<dbReference type="SMART" id="SM00028">
    <property type="entry name" value="TPR"/>
    <property type="match status" value="1"/>
</dbReference>
<dbReference type="PROSITE" id="PS50005">
    <property type="entry name" value="TPR"/>
    <property type="match status" value="1"/>
</dbReference>
<dbReference type="InterPro" id="IPR013105">
    <property type="entry name" value="TPR_2"/>
</dbReference>
<dbReference type="InterPro" id="IPR019734">
    <property type="entry name" value="TPR_rpt"/>
</dbReference>
<evidence type="ECO:0000313" key="3">
    <source>
        <dbReference type="EMBL" id="SVE54114.1"/>
    </source>
</evidence>
<evidence type="ECO:0000256" key="1">
    <source>
        <dbReference type="ARBA" id="ARBA00022737"/>
    </source>
</evidence>
<proteinExistence type="predicted"/>
<organism evidence="3">
    <name type="scientific">marine metagenome</name>
    <dbReference type="NCBI Taxonomy" id="408172"/>
    <lineage>
        <taxon>unclassified sequences</taxon>
        <taxon>metagenomes</taxon>
        <taxon>ecological metagenomes</taxon>
    </lineage>
</organism>
<dbReference type="Gene3D" id="1.25.40.10">
    <property type="entry name" value="Tetratricopeptide repeat domain"/>
    <property type="match status" value="1"/>
</dbReference>
<keyword evidence="2" id="KW-0802">TPR repeat</keyword>
<gene>
    <name evidence="3" type="ORF">METZ01_LOCUS506968</name>
</gene>